<name>A0A0E9XD55_ANGAN</name>
<accession>A0A0E9XD55</accession>
<proteinExistence type="predicted"/>
<evidence type="ECO:0000313" key="1">
    <source>
        <dbReference type="EMBL" id="JAH99740.1"/>
    </source>
</evidence>
<sequence length="69" mass="8230">MLDITNHLLLYFVYTYVLTNHQSDLEFRMFEQNQSCTFTFSYKKRAAPLLFSSYLCSLLCVSARLYLQK</sequence>
<reference evidence="1" key="1">
    <citation type="submission" date="2014-11" db="EMBL/GenBank/DDBJ databases">
        <authorList>
            <person name="Amaro Gonzalez C."/>
        </authorList>
    </citation>
    <scope>NUCLEOTIDE SEQUENCE</scope>
</reference>
<dbReference type="EMBL" id="GBXM01008837">
    <property type="protein sequence ID" value="JAH99740.1"/>
    <property type="molecule type" value="Transcribed_RNA"/>
</dbReference>
<dbReference type="AlphaFoldDB" id="A0A0E9XD55"/>
<protein>
    <submittedName>
        <fullName evidence="1">Uncharacterized protein</fullName>
    </submittedName>
</protein>
<organism evidence="1">
    <name type="scientific">Anguilla anguilla</name>
    <name type="common">European freshwater eel</name>
    <name type="synonym">Muraena anguilla</name>
    <dbReference type="NCBI Taxonomy" id="7936"/>
    <lineage>
        <taxon>Eukaryota</taxon>
        <taxon>Metazoa</taxon>
        <taxon>Chordata</taxon>
        <taxon>Craniata</taxon>
        <taxon>Vertebrata</taxon>
        <taxon>Euteleostomi</taxon>
        <taxon>Actinopterygii</taxon>
        <taxon>Neopterygii</taxon>
        <taxon>Teleostei</taxon>
        <taxon>Anguilliformes</taxon>
        <taxon>Anguillidae</taxon>
        <taxon>Anguilla</taxon>
    </lineage>
</organism>
<reference evidence="1" key="2">
    <citation type="journal article" date="2015" name="Fish Shellfish Immunol.">
        <title>Early steps in the European eel (Anguilla anguilla)-Vibrio vulnificus interaction in the gills: Role of the RtxA13 toxin.</title>
        <authorList>
            <person name="Callol A."/>
            <person name="Pajuelo D."/>
            <person name="Ebbesson L."/>
            <person name="Teles M."/>
            <person name="MacKenzie S."/>
            <person name="Amaro C."/>
        </authorList>
    </citation>
    <scope>NUCLEOTIDE SEQUENCE</scope>
</reference>